<dbReference type="InterPro" id="IPR050392">
    <property type="entry name" value="Collagen/C1q_domain"/>
</dbReference>
<dbReference type="Proteomes" id="UP000770717">
    <property type="component" value="Unassembled WGS sequence"/>
</dbReference>
<gene>
    <name evidence="11" type="ORF">GDO78_008367</name>
</gene>
<organism evidence="11 12">
    <name type="scientific">Eleutherodactylus coqui</name>
    <name type="common">Puerto Rican coqui</name>
    <dbReference type="NCBI Taxonomy" id="57060"/>
    <lineage>
        <taxon>Eukaryota</taxon>
        <taxon>Metazoa</taxon>
        <taxon>Chordata</taxon>
        <taxon>Craniata</taxon>
        <taxon>Vertebrata</taxon>
        <taxon>Euteleostomi</taxon>
        <taxon>Amphibia</taxon>
        <taxon>Batrachia</taxon>
        <taxon>Anura</taxon>
        <taxon>Neobatrachia</taxon>
        <taxon>Hyloidea</taxon>
        <taxon>Eleutherodactylidae</taxon>
        <taxon>Eleutherodactylinae</taxon>
        <taxon>Eleutherodactylus</taxon>
        <taxon>Eleutherodactylus</taxon>
    </lineage>
</organism>
<sequence length="1007" mass="114590">MADKLHVTICCLGLMILASCTLVRTHIYSAGSSPIGSIFEVHGMSTFTHGLPGQEESVEKGNAVHHKHVQKPKPTSSDTEGTQSPEIEHPKPRAGKWCSFVRKQIVTYVDVCKTEKYVVRSEQPCPHGTPDCQKTMYRLAQKPIYELKRKFVTSLEWKCCPGYTGSTCEYADPNAIHIPLDHMSTSEKAEESPRNAEVTEIIKAVESQENLLENIQNDIHQAASHLHDLRNALDNNATTTLGNSQNQSEINDRLVRELVLPHVENFLKAHFIPIWTNFNRSLQNLTGMVKNLSESVEINRRTLDIFLENSVPKKDLYELGTKFESKIQENVDKLEQLKQQIDNNFHAQQTGIQHNLTMMKADTDAKLKRNLKFQQSQYSYLNFSIGELNRGQEQIQDDIVDLTRNITSLCSSRQGEASCIANYQVNETLMAHEKQIMDLLTESEAAFENINILEKWLKTLRTDFNENSGKVQMQFMEKSLIMEEIKDLIQRQIMELNDTLISIQNGSDELFNHCDCQKMNLDIIALEEIQRNFSNQLRDILYRLEDVKQKEGSSKTYLQYSVEDLSQALQFNRESLASQQEQGRKLTLIMSQLQTQMRNLTDDVKLIKMENGLIHNHINHLDNSFSSLLEDATRHERVLEALLGEEALELLSEDNPEAMYMTVIKMNEVLNSTLQMLEKQLLNADSLSERLQFLEMHYGNQNSPDSSTIFNVEQPNEGKTLDGPFQRGSLEHMEPNHEASRDNDANESEYNDIMILKKDLDHLRVKVNDLESSFSSLPNSKNDTFVDALKPLNSSIISMTLDFENLRELYNKHIHLFHKIFGNYEALISSDVPLDIEKLKSFIDKKIKKRQKGGDTQSKKQATKDNEEHWQSDETALPHQDPLVAFRAGFSAGAEGAKIIRFNTIDLNYGDVFSSEDGHFTAPYSGVYVFSISVDFGIGKGLGHLVFNGGYRIALHKSSTEPAESIKHQFAVVELKKGEKVWFELLQGSIKTNTLGTTLSGYLVFKT</sequence>
<feature type="compositionally biased region" description="Polar residues" evidence="7">
    <location>
        <begin position="73"/>
        <end position="85"/>
    </location>
</feature>
<feature type="compositionally biased region" description="Basic and acidic residues" evidence="7">
    <location>
        <begin position="862"/>
        <end position="872"/>
    </location>
</feature>
<feature type="coiled-coil region" evidence="6">
    <location>
        <begin position="198"/>
        <end position="232"/>
    </location>
</feature>
<evidence type="ECO:0000259" key="9">
    <source>
        <dbReference type="PROSITE" id="PS50871"/>
    </source>
</evidence>
<dbReference type="Gene3D" id="2.60.120.40">
    <property type="match status" value="1"/>
</dbReference>
<dbReference type="PROSITE" id="PS50871">
    <property type="entry name" value="C1Q"/>
    <property type="match status" value="1"/>
</dbReference>
<accession>A0A8J6FER0</accession>
<dbReference type="SUPFAM" id="SSF49842">
    <property type="entry name" value="TNF-like"/>
    <property type="match status" value="1"/>
</dbReference>
<dbReference type="Pfam" id="PF07546">
    <property type="entry name" value="EMI"/>
    <property type="match status" value="1"/>
</dbReference>
<feature type="domain" description="C1q" evidence="9">
    <location>
        <begin position="879"/>
        <end position="1007"/>
    </location>
</feature>
<evidence type="ECO:0000256" key="7">
    <source>
        <dbReference type="SAM" id="MobiDB-lite"/>
    </source>
</evidence>
<evidence type="ECO:0000256" key="1">
    <source>
        <dbReference type="ARBA" id="ARBA00004613"/>
    </source>
</evidence>
<evidence type="ECO:0000313" key="12">
    <source>
        <dbReference type="Proteomes" id="UP000770717"/>
    </source>
</evidence>
<dbReference type="OrthoDB" id="8963519at2759"/>
<keyword evidence="5" id="KW-1015">Disulfide bond</keyword>
<evidence type="ECO:0000313" key="11">
    <source>
        <dbReference type="EMBL" id="KAG9485249.1"/>
    </source>
</evidence>
<dbReference type="PROSITE" id="PS51041">
    <property type="entry name" value="EMI"/>
    <property type="match status" value="1"/>
</dbReference>
<dbReference type="PANTHER" id="PTHR15427:SF6">
    <property type="entry name" value="MULTIMERIN-2"/>
    <property type="match status" value="1"/>
</dbReference>
<dbReference type="AlphaFoldDB" id="A0A8J6FER0"/>
<proteinExistence type="predicted"/>
<evidence type="ECO:0000259" key="10">
    <source>
        <dbReference type="PROSITE" id="PS51041"/>
    </source>
</evidence>
<feature type="coiled-coil region" evidence="6">
    <location>
        <begin position="562"/>
        <end position="610"/>
    </location>
</feature>
<comment type="caution">
    <text evidence="11">The sequence shown here is derived from an EMBL/GenBank/DDBJ whole genome shotgun (WGS) entry which is preliminary data.</text>
</comment>
<feature type="region of interest" description="Disordered" evidence="7">
    <location>
        <begin position="850"/>
        <end position="874"/>
    </location>
</feature>
<keyword evidence="4 6" id="KW-0175">Coiled coil</keyword>
<comment type="subcellular location">
    <subcellularLocation>
        <location evidence="1">Secreted</location>
    </subcellularLocation>
</comment>
<dbReference type="InterPro" id="IPR011489">
    <property type="entry name" value="EMI_domain"/>
</dbReference>
<evidence type="ECO:0008006" key="13">
    <source>
        <dbReference type="Google" id="ProtNLM"/>
    </source>
</evidence>
<feature type="signal peptide" evidence="8">
    <location>
        <begin position="1"/>
        <end position="25"/>
    </location>
</feature>
<dbReference type="PROSITE" id="PS51257">
    <property type="entry name" value="PROKAR_LIPOPROTEIN"/>
    <property type="match status" value="1"/>
</dbReference>
<dbReference type="GO" id="GO:0030948">
    <property type="term" value="P:negative regulation of vascular endothelial growth factor receptor signaling pathway"/>
    <property type="evidence" value="ECO:0007669"/>
    <property type="project" value="TreeGrafter"/>
</dbReference>
<keyword evidence="12" id="KW-1185">Reference proteome</keyword>
<evidence type="ECO:0000256" key="6">
    <source>
        <dbReference type="SAM" id="Coils"/>
    </source>
</evidence>
<keyword evidence="3 8" id="KW-0732">Signal</keyword>
<dbReference type="GO" id="GO:0090051">
    <property type="term" value="P:negative regulation of cell migration involved in sprouting angiogenesis"/>
    <property type="evidence" value="ECO:0007669"/>
    <property type="project" value="TreeGrafter"/>
</dbReference>
<dbReference type="InterPro" id="IPR001073">
    <property type="entry name" value="C1q_dom"/>
</dbReference>
<evidence type="ECO:0000256" key="8">
    <source>
        <dbReference type="SAM" id="SignalP"/>
    </source>
</evidence>
<dbReference type="Pfam" id="PF00386">
    <property type="entry name" value="C1q"/>
    <property type="match status" value="1"/>
</dbReference>
<evidence type="ECO:0000256" key="2">
    <source>
        <dbReference type="ARBA" id="ARBA00022525"/>
    </source>
</evidence>
<evidence type="ECO:0000256" key="4">
    <source>
        <dbReference type="ARBA" id="ARBA00023054"/>
    </source>
</evidence>
<keyword evidence="2" id="KW-0964">Secreted</keyword>
<evidence type="ECO:0000256" key="3">
    <source>
        <dbReference type="ARBA" id="ARBA00022729"/>
    </source>
</evidence>
<dbReference type="PANTHER" id="PTHR15427">
    <property type="entry name" value="EMILIN ELASTIN MICROFIBRIL INTERFACE-LOCATED PROTEIN ELASTIN MICROFIBRIL INTERFACER"/>
    <property type="match status" value="1"/>
</dbReference>
<feature type="compositionally biased region" description="Basic and acidic residues" evidence="7">
    <location>
        <begin position="729"/>
        <end position="744"/>
    </location>
</feature>
<reference evidence="11" key="1">
    <citation type="thesis" date="2020" institute="ProQuest LLC" country="789 East Eisenhower Parkway, Ann Arbor, MI, USA">
        <title>Comparative Genomics and Chromosome Evolution.</title>
        <authorList>
            <person name="Mudd A.B."/>
        </authorList>
    </citation>
    <scope>NUCLEOTIDE SEQUENCE</scope>
    <source>
        <strain evidence="11">HN-11 Male</strain>
        <tissue evidence="11">Kidney and liver</tissue>
    </source>
</reference>
<feature type="chain" id="PRO_5035146507" description="Multimerin-2" evidence="8">
    <location>
        <begin position="26"/>
        <end position="1007"/>
    </location>
</feature>
<name>A0A8J6FER0_ELECQ</name>
<dbReference type="SMART" id="SM00110">
    <property type="entry name" value="C1Q"/>
    <property type="match status" value="1"/>
</dbReference>
<dbReference type="GO" id="GO:0005576">
    <property type="term" value="C:extracellular region"/>
    <property type="evidence" value="ECO:0007669"/>
    <property type="project" value="UniProtKB-SubCell"/>
</dbReference>
<dbReference type="EMBL" id="WNTK01000004">
    <property type="protein sequence ID" value="KAG9485249.1"/>
    <property type="molecule type" value="Genomic_DNA"/>
</dbReference>
<protein>
    <recommendedName>
        <fullName evidence="13">Multimerin-2</fullName>
    </recommendedName>
</protein>
<feature type="region of interest" description="Disordered" evidence="7">
    <location>
        <begin position="713"/>
        <end position="744"/>
    </location>
</feature>
<dbReference type="InterPro" id="IPR008983">
    <property type="entry name" value="Tumour_necrosis_fac-like_dom"/>
</dbReference>
<feature type="region of interest" description="Disordered" evidence="7">
    <location>
        <begin position="50"/>
        <end position="91"/>
    </location>
</feature>
<evidence type="ECO:0000256" key="5">
    <source>
        <dbReference type="ARBA" id="ARBA00023157"/>
    </source>
</evidence>
<feature type="domain" description="EMI" evidence="10">
    <location>
        <begin position="95"/>
        <end position="170"/>
    </location>
</feature>